<dbReference type="Gene3D" id="3.30.500.10">
    <property type="entry name" value="MHC class I-like antigen recognition-like"/>
    <property type="match status" value="1"/>
</dbReference>
<proteinExistence type="inferred from homology"/>
<evidence type="ECO:0000256" key="4">
    <source>
        <dbReference type="ARBA" id="ARBA00022729"/>
    </source>
</evidence>
<dbReference type="AlphaFoldDB" id="A0A803T453"/>
<dbReference type="Ensembl" id="ENSACAT00000050409.1">
    <property type="protein sequence ID" value="ENSACAP00000029993.1"/>
    <property type="gene ID" value="ENSACAG00000029516.2"/>
</dbReference>
<evidence type="ECO:0000259" key="13">
    <source>
        <dbReference type="PROSITE" id="PS50835"/>
    </source>
</evidence>
<gene>
    <name evidence="14" type="primary">LOC100552615</name>
</gene>
<dbReference type="OrthoDB" id="8936120at2759"/>
<dbReference type="InterPro" id="IPR011161">
    <property type="entry name" value="MHC_I-like_Ag-recog"/>
</dbReference>
<keyword evidence="9" id="KW-0325">Glycoprotein</keyword>
<reference evidence="14" key="2">
    <citation type="submission" date="2025-08" db="UniProtKB">
        <authorList>
            <consortium name="Ensembl"/>
        </authorList>
    </citation>
    <scope>IDENTIFICATION</scope>
</reference>
<dbReference type="PANTHER" id="PTHR16675">
    <property type="entry name" value="MHC CLASS I-RELATED"/>
    <property type="match status" value="1"/>
</dbReference>
<accession>A0A803T453</accession>
<protein>
    <recommendedName>
        <fullName evidence="13">Ig-like domain-containing protein</fullName>
    </recommendedName>
</protein>
<keyword evidence="8" id="KW-1015">Disulfide bond</keyword>
<dbReference type="PROSITE" id="PS50835">
    <property type="entry name" value="IG_LIKE"/>
    <property type="match status" value="1"/>
</dbReference>
<evidence type="ECO:0000256" key="11">
    <source>
        <dbReference type="SAM" id="Phobius"/>
    </source>
</evidence>
<feature type="transmembrane region" description="Helical" evidence="11">
    <location>
        <begin position="311"/>
        <end position="334"/>
    </location>
</feature>
<dbReference type="FunFam" id="3.30.500.10:FF:000017">
    <property type="entry name" value="Uncharacterized protein"/>
    <property type="match status" value="1"/>
</dbReference>
<keyword evidence="15" id="KW-1185">Reference proteome</keyword>
<keyword evidence="4 12" id="KW-0732">Signal</keyword>
<dbReference type="GeneTree" id="ENSGT01150000286995"/>
<reference evidence="14" key="3">
    <citation type="submission" date="2025-09" db="UniProtKB">
        <authorList>
            <consortium name="Ensembl"/>
        </authorList>
    </citation>
    <scope>IDENTIFICATION</scope>
</reference>
<dbReference type="PANTHER" id="PTHR16675:SF242">
    <property type="entry name" value="MAJOR HISTOCOMPATIBILITY COMPLEX CLASS I-RELATED GENE PROTEIN"/>
    <property type="match status" value="1"/>
</dbReference>
<dbReference type="InterPro" id="IPR003597">
    <property type="entry name" value="Ig_C1-set"/>
</dbReference>
<comment type="similarity">
    <text evidence="10">Belongs to the MHC class I family.</text>
</comment>
<evidence type="ECO:0000256" key="12">
    <source>
        <dbReference type="SAM" id="SignalP"/>
    </source>
</evidence>
<keyword evidence="7 11" id="KW-0472">Membrane</keyword>
<dbReference type="SUPFAM" id="SSF54452">
    <property type="entry name" value="MHC antigen-recognition domain"/>
    <property type="match status" value="1"/>
</dbReference>
<dbReference type="GO" id="GO:0009897">
    <property type="term" value="C:external side of plasma membrane"/>
    <property type="evidence" value="ECO:0000318"/>
    <property type="project" value="GO_Central"/>
</dbReference>
<dbReference type="Pfam" id="PF00129">
    <property type="entry name" value="MHC_I"/>
    <property type="match status" value="1"/>
</dbReference>
<dbReference type="InterPro" id="IPR036179">
    <property type="entry name" value="Ig-like_dom_sf"/>
</dbReference>
<dbReference type="KEGG" id="acs:100552615"/>
<dbReference type="Pfam" id="PF07654">
    <property type="entry name" value="C1-set"/>
    <property type="match status" value="1"/>
</dbReference>
<dbReference type="InterPro" id="IPR003006">
    <property type="entry name" value="Ig/MHC_CS"/>
</dbReference>
<evidence type="ECO:0000256" key="10">
    <source>
        <dbReference type="RuleBase" id="RU004439"/>
    </source>
</evidence>
<dbReference type="GO" id="GO:0002474">
    <property type="term" value="P:antigen processing and presentation of peptide antigen via MHC class I"/>
    <property type="evidence" value="ECO:0007669"/>
    <property type="project" value="UniProtKB-KW"/>
</dbReference>
<dbReference type="GO" id="GO:0005615">
    <property type="term" value="C:extracellular space"/>
    <property type="evidence" value="ECO:0000318"/>
    <property type="project" value="GO_Central"/>
</dbReference>
<dbReference type="GeneID" id="100552615"/>
<evidence type="ECO:0000256" key="2">
    <source>
        <dbReference type="ARBA" id="ARBA00022451"/>
    </source>
</evidence>
<evidence type="ECO:0000256" key="5">
    <source>
        <dbReference type="ARBA" id="ARBA00022859"/>
    </source>
</evidence>
<dbReference type="Proteomes" id="UP000001646">
    <property type="component" value="Unplaced"/>
</dbReference>
<keyword evidence="6 11" id="KW-1133">Transmembrane helix</keyword>
<evidence type="ECO:0000256" key="9">
    <source>
        <dbReference type="ARBA" id="ARBA00023180"/>
    </source>
</evidence>
<feature type="chain" id="PRO_5032688976" description="Ig-like domain-containing protein" evidence="12">
    <location>
        <begin position="25"/>
        <end position="367"/>
    </location>
</feature>
<dbReference type="InterPro" id="IPR013783">
    <property type="entry name" value="Ig-like_fold"/>
</dbReference>
<dbReference type="InterPro" id="IPR001039">
    <property type="entry name" value="MHC_I_a_a1/a2"/>
</dbReference>
<keyword evidence="3 11" id="KW-0812">Transmembrane</keyword>
<feature type="domain" description="Ig-like" evidence="13">
    <location>
        <begin position="205"/>
        <end position="291"/>
    </location>
</feature>
<dbReference type="Bgee" id="ENSACAG00000029516">
    <property type="expression patterns" value="Expressed in lung and 10 other cell types or tissues"/>
</dbReference>
<dbReference type="InterPro" id="IPR007110">
    <property type="entry name" value="Ig-like_dom"/>
</dbReference>
<dbReference type="InterPro" id="IPR037055">
    <property type="entry name" value="MHC_I-like_Ag-recog_sf"/>
</dbReference>
<keyword evidence="2" id="KW-0490">MHC I</keyword>
<comment type="subcellular location">
    <subcellularLocation>
        <location evidence="1">Membrane</location>
        <topology evidence="1">Single-pass type I membrane protein</topology>
    </subcellularLocation>
</comment>
<evidence type="ECO:0000256" key="8">
    <source>
        <dbReference type="ARBA" id="ARBA00023157"/>
    </source>
</evidence>
<dbReference type="GO" id="GO:0006955">
    <property type="term" value="P:immune response"/>
    <property type="evidence" value="ECO:0000318"/>
    <property type="project" value="GO_Central"/>
</dbReference>
<dbReference type="InterPro" id="IPR050208">
    <property type="entry name" value="MHC_class-I_related"/>
</dbReference>
<evidence type="ECO:0000256" key="1">
    <source>
        <dbReference type="ARBA" id="ARBA00004479"/>
    </source>
</evidence>
<evidence type="ECO:0000313" key="15">
    <source>
        <dbReference type="Proteomes" id="UP000001646"/>
    </source>
</evidence>
<evidence type="ECO:0000256" key="6">
    <source>
        <dbReference type="ARBA" id="ARBA00022989"/>
    </source>
</evidence>
<dbReference type="InterPro" id="IPR011162">
    <property type="entry name" value="MHC_I/II-like_Ag-recog"/>
</dbReference>
<keyword evidence="5" id="KW-0391">Immunity</keyword>
<dbReference type="GO" id="GO:0042612">
    <property type="term" value="C:MHC class I protein complex"/>
    <property type="evidence" value="ECO:0007669"/>
    <property type="project" value="UniProtKB-KW"/>
</dbReference>
<dbReference type="PROSITE" id="PS00290">
    <property type="entry name" value="IG_MHC"/>
    <property type="match status" value="1"/>
</dbReference>
<reference evidence="14" key="1">
    <citation type="submission" date="2009-12" db="EMBL/GenBank/DDBJ databases">
        <title>The Genome Sequence of Anolis carolinensis (Green Anole Lizard).</title>
        <authorList>
            <consortium name="The Genome Sequencing Platform"/>
            <person name="Di Palma F."/>
            <person name="Alfoldi J."/>
            <person name="Heiman D."/>
            <person name="Young S."/>
            <person name="Grabherr M."/>
            <person name="Johnson J."/>
            <person name="Lander E.S."/>
            <person name="Lindblad-Toh K."/>
        </authorList>
    </citation>
    <scope>NUCLEOTIDE SEQUENCE [LARGE SCALE GENOMIC DNA]</scope>
    <source>
        <strain evidence="14">JBL SC #1</strain>
    </source>
</reference>
<name>A0A803T453_ANOCA</name>
<evidence type="ECO:0000256" key="3">
    <source>
        <dbReference type="ARBA" id="ARBA00022692"/>
    </source>
</evidence>
<dbReference type="SUPFAM" id="SSF48726">
    <property type="entry name" value="Immunoglobulin"/>
    <property type="match status" value="1"/>
</dbReference>
<dbReference type="FunFam" id="2.60.40.10:FF:000204">
    <property type="entry name" value="Major histocompatibility complex, class I-related protein"/>
    <property type="match status" value="1"/>
</dbReference>
<sequence>MAPMGQLWGLLGVAVPLLMEVGLGGAPSHSLSYLFTVVSEPGPGLPQFMVSGHFDGQLFASYDSERRSGVPRTEWMEEMVELDPGYWDWLNRNARNSEQIFKWQIGTVMRHYNHSGGLHTMQWVFSCTLSEDGRKGGSNKFSYDGKEALSFDKETLRWTASDAVAEGYKEKWEAEAGRTQRSKVYLEDKCISMLHKHLEVRKGVPRKRVAPVVKVTHKAGIGGLETLVCHIHGFYPKDIDATWRKDEEVREQETLRGNITPNSDGTYNTWISIEVDEKDRDKYQCHVEHDSLPEGAGSDLHFPVVECGAPILPWIIVGSALVLILIVTLIVIILKKRGSQNAPATNAEMQEMNPPQRRRRICISVAE</sequence>
<organism evidence="14 15">
    <name type="scientific">Anolis carolinensis</name>
    <name type="common">Green anole</name>
    <name type="synonym">American chameleon</name>
    <dbReference type="NCBI Taxonomy" id="28377"/>
    <lineage>
        <taxon>Eukaryota</taxon>
        <taxon>Metazoa</taxon>
        <taxon>Chordata</taxon>
        <taxon>Craniata</taxon>
        <taxon>Vertebrata</taxon>
        <taxon>Euteleostomi</taxon>
        <taxon>Lepidosauria</taxon>
        <taxon>Squamata</taxon>
        <taxon>Bifurcata</taxon>
        <taxon>Unidentata</taxon>
        <taxon>Episquamata</taxon>
        <taxon>Toxicofera</taxon>
        <taxon>Iguania</taxon>
        <taxon>Dactyloidae</taxon>
        <taxon>Anolis</taxon>
    </lineage>
</organism>
<evidence type="ECO:0000256" key="7">
    <source>
        <dbReference type="ARBA" id="ARBA00023136"/>
    </source>
</evidence>
<dbReference type="SMART" id="SM00407">
    <property type="entry name" value="IGc1"/>
    <property type="match status" value="1"/>
</dbReference>
<dbReference type="InParanoid" id="A0A803T453"/>
<dbReference type="PRINTS" id="PR01638">
    <property type="entry name" value="MHCCLASSI"/>
</dbReference>
<dbReference type="Gene3D" id="2.60.40.10">
    <property type="entry name" value="Immunoglobulins"/>
    <property type="match status" value="1"/>
</dbReference>
<feature type="signal peptide" evidence="12">
    <location>
        <begin position="1"/>
        <end position="24"/>
    </location>
</feature>
<evidence type="ECO:0000313" key="14">
    <source>
        <dbReference type="Ensembl" id="ENSACAP00000029993.1"/>
    </source>
</evidence>